<organism evidence="1 2">
    <name type="scientific">Levilactobacillus acidifarinae DSM 19394 = JCM 15949</name>
    <dbReference type="NCBI Taxonomy" id="1423715"/>
    <lineage>
        <taxon>Bacteria</taxon>
        <taxon>Bacillati</taxon>
        <taxon>Bacillota</taxon>
        <taxon>Bacilli</taxon>
        <taxon>Lactobacillales</taxon>
        <taxon>Lactobacillaceae</taxon>
        <taxon>Levilactobacillus</taxon>
    </lineage>
</organism>
<dbReference type="Proteomes" id="UP000051955">
    <property type="component" value="Unassembled WGS sequence"/>
</dbReference>
<reference evidence="1 2" key="1">
    <citation type="journal article" date="2015" name="Genome Announc.">
        <title>Expanding the biotechnology potential of lactobacilli through comparative genomics of 213 strains and associated genera.</title>
        <authorList>
            <person name="Sun Z."/>
            <person name="Harris H.M."/>
            <person name="McCann A."/>
            <person name="Guo C."/>
            <person name="Argimon S."/>
            <person name="Zhang W."/>
            <person name="Yang X."/>
            <person name="Jeffery I.B."/>
            <person name="Cooney J.C."/>
            <person name="Kagawa T.F."/>
            <person name="Liu W."/>
            <person name="Song Y."/>
            <person name="Salvetti E."/>
            <person name="Wrobel A."/>
            <person name="Rasinkangas P."/>
            <person name="Parkhill J."/>
            <person name="Rea M.C."/>
            <person name="O'Sullivan O."/>
            <person name="Ritari J."/>
            <person name="Douillard F.P."/>
            <person name="Paul Ross R."/>
            <person name="Yang R."/>
            <person name="Briner A.E."/>
            <person name="Felis G.E."/>
            <person name="de Vos W.M."/>
            <person name="Barrangou R."/>
            <person name="Klaenhammer T.R."/>
            <person name="Caufield P.W."/>
            <person name="Cui Y."/>
            <person name="Zhang H."/>
            <person name="O'Toole P.W."/>
        </authorList>
    </citation>
    <scope>NUCLEOTIDE SEQUENCE [LARGE SCALE GENOMIC DNA]</scope>
    <source>
        <strain evidence="1 2">DSM 19394</strain>
    </source>
</reference>
<keyword evidence="2" id="KW-1185">Reference proteome</keyword>
<dbReference type="STRING" id="1423715.FD25_GL000397"/>
<evidence type="ECO:0008006" key="3">
    <source>
        <dbReference type="Google" id="ProtNLM"/>
    </source>
</evidence>
<dbReference type="RefSeq" id="WP_057803373.1">
    <property type="nucleotide sequence ID" value="NZ_AZDV01000026.1"/>
</dbReference>
<dbReference type="PATRIC" id="fig|1423715.3.peg.413"/>
<gene>
    <name evidence="1" type="ORF">FD25_GL000397</name>
</gene>
<dbReference type="EMBL" id="AZDV01000026">
    <property type="protein sequence ID" value="KRK94435.1"/>
    <property type="molecule type" value="Genomic_DNA"/>
</dbReference>
<comment type="caution">
    <text evidence="1">The sequence shown here is derived from an EMBL/GenBank/DDBJ whole genome shotgun (WGS) entry which is preliminary data.</text>
</comment>
<evidence type="ECO:0000313" key="1">
    <source>
        <dbReference type="EMBL" id="KRK94435.1"/>
    </source>
</evidence>
<name>A0A0R1LLN7_9LACO</name>
<proteinExistence type="predicted"/>
<sequence length="67" mass="7275">MTTKLTAKPASFAQMARQVTVTHHPVMVHQANADVVVISKRDFETAQAIITAALGQCTPFMTPQHEA</sequence>
<dbReference type="AlphaFoldDB" id="A0A0R1LLN7"/>
<dbReference type="Gene3D" id="3.40.1620.10">
    <property type="entry name" value="YefM-like domain"/>
    <property type="match status" value="1"/>
</dbReference>
<accession>A0A0R1LLN7</accession>
<evidence type="ECO:0000313" key="2">
    <source>
        <dbReference type="Proteomes" id="UP000051955"/>
    </source>
</evidence>
<protein>
    <recommendedName>
        <fullName evidence="3">Antitoxin</fullName>
    </recommendedName>
</protein>